<feature type="transmembrane region" description="Helical" evidence="2">
    <location>
        <begin position="26"/>
        <end position="49"/>
    </location>
</feature>
<keyword evidence="2" id="KW-1133">Transmembrane helix</keyword>
<sequence>MTDPMEATPPTATGTYRRPDRSVNRIRTMASAVLLSFVLGGALAFYLAWSSGWLSDPEDAAQEQAAIAALPDDPEMAAAVPTETALAAGSPATMGMRIEDLERRLNRLDLQAEAASGHAARAEGLLVAFAARRLIERGAPLGYLENQLQLRFGNAQPNAVRTIINGARNPVTLDSLRLGLETMSNEAVQEPDSASTWDRVQSELQSLFVLRKASAPSPQPVARMDRAQQLLEDGRIEAASALVERLPNAERTAPWLADARRYVAVHDALDLIETAALLEPRQLINSEGRPVRQGSPAAPSSRPTAAIRANDSEAAAVAGD</sequence>
<dbReference type="Proteomes" id="UP000035287">
    <property type="component" value="Chromosome"/>
</dbReference>
<keyword evidence="2" id="KW-0812">Transmembrane</keyword>
<keyword evidence="2" id="KW-0472">Membrane</keyword>
<protein>
    <submittedName>
        <fullName evidence="3">Uncharacterized protein</fullName>
    </submittedName>
</protein>
<dbReference type="RefSeq" id="WP_047823264.1">
    <property type="nucleotide sequence ID" value="NZ_CP011770.1"/>
</dbReference>
<dbReference type="EMBL" id="CP011770">
    <property type="protein sequence ID" value="AKM11523.1"/>
    <property type="molecule type" value="Genomic_DNA"/>
</dbReference>
<dbReference type="PATRIC" id="fig|1348774.3.peg.839"/>
<evidence type="ECO:0000256" key="1">
    <source>
        <dbReference type="SAM" id="MobiDB-lite"/>
    </source>
</evidence>
<feature type="compositionally biased region" description="Low complexity" evidence="1">
    <location>
        <begin position="295"/>
        <end position="309"/>
    </location>
</feature>
<reference evidence="3 4" key="1">
    <citation type="submission" date="2015-06" db="EMBL/GenBank/DDBJ databases">
        <authorList>
            <person name="Zeng Y."/>
            <person name="Huang Y."/>
        </authorList>
    </citation>
    <scope>NUCLEOTIDE SEQUENCE [LARGE SCALE GENOMIC DNA]</scope>
    <source>
        <strain evidence="3 4">PQ-2</strain>
    </source>
</reference>
<evidence type="ECO:0000313" key="4">
    <source>
        <dbReference type="Proteomes" id="UP000035287"/>
    </source>
</evidence>
<organism evidence="3 4">
    <name type="scientific">Croceicoccus naphthovorans</name>
    <dbReference type="NCBI Taxonomy" id="1348774"/>
    <lineage>
        <taxon>Bacteria</taxon>
        <taxon>Pseudomonadati</taxon>
        <taxon>Pseudomonadota</taxon>
        <taxon>Alphaproteobacteria</taxon>
        <taxon>Sphingomonadales</taxon>
        <taxon>Erythrobacteraceae</taxon>
        <taxon>Croceicoccus</taxon>
    </lineage>
</organism>
<dbReference type="STRING" id="1348774.AB433_04030"/>
<accession>A0A0G3XM53</accession>
<name>A0A0G3XM53_9SPHN</name>
<feature type="region of interest" description="Disordered" evidence="1">
    <location>
        <begin position="284"/>
        <end position="320"/>
    </location>
</feature>
<proteinExistence type="predicted"/>
<evidence type="ECO:0000313" key="3">
    <source>
        <dbReference type="EMBL" id="AKM11523.1"/>
    </source>
</evidence>
<dbReference type="AlphaFoldDB" id="A0A0G3XM53"/>
<keyword evidence="4" id="KW-1185">Reference proteome</keyword>
<gene>
    <name evidence="3" type="ORF">AB433_04030</name>
</gene>
<evidence type="ECO:0000256" key="2">
    <source>
        <dbReference type="SAM" id="Phobius"/>
    </source>
</evidence>
<dbReference type="OrthoDB" id="7432270at2"/>
<dbReference type="KEGG" id="cna:AB433_04030"/>